<keyword evidence="4" id="KW-1185">Reference proteome</keyword>
<feature type="signal peptide" evidence="2">
    <location>
        <begin position="1"/>
        <end position="22"/>
    </location>
</feature>
<protein>
    <submittedName>
        <fullName evidence="3">Uncharacterized protein</fullName>
    </submittedName>
</protein>
<keyword evidence="2" id="KW-0732">Signal</keyword>
<evidence type="ECO:0000256" key="1">
    <source>
        <dbReference type="SAM" id="Coils"/>
    </source>
</evidence>
<dbReference type="RefSeq" id="WP_377710700.1">
    <property type="nucleotide sequence ID" value="NZ_JBHSMP010000010.1"/>
</dbReference>
<dbReference type="PROSITE" id="PS51257">
    <property type="entry name" value="PROKAR_LIPOPROTEIN"/>
    <property type="match status" value="1"/>
</dbReference>
<accession>A0ABW0J6V5</accession>
<sequence length="278" mass="30831">MKFTTLASATFLSLALAGCGHSEVGTVKAATVPQDSTHTYETALSNRASCEKDSWRTFKDDTNRTVVEYRCELKNGAALLAAFRQQKIIDTQHDYQGYYRGLDQTAESIRQKNPDVLEKQLADAQSQLAQLQANGVPSGADTPKDPEVLKQSIVNRESAMEAAQSSVERAQRELNDAKNGLAGVQQERARFEQQEKDALAQIDTTYGSVTQANEVFQWLVRDDEVVPDWSGVQLAKQDGNTARIDRNWSQTMADLLNHRGDDHVHAVLNVPNNIVLNQ</sequence>
<reference evidence="4" key="1">
    <citation type="journal article" date="2019" name="Int. J. Syst. Evol. Microbiol.">
        <title>The Global Catalogue of Microorganisms (GCM) 10K type strain sequencing project: providing services to taxonomists for standard genome sequencing and annotation.</title>
        <authorList>
            <consortium name="The Broad Institute Genomics Platform"/>
            <consortium name="The Broad Institute Genome Sequencing Center for Infectious Disease"/>
            <person name="Wu L."/>
            <person name="Ma J."/>
        </authorList>
    </citation>
    <scope>NUCLEOTIDE SEQUENCE [LARGE SCALE GENOMIC DNA]</scope>
    <source>
        <strain evidence="4">CCUG 56042</strain>
    </source>
</reference>
<evidence type="ECO:0000313" key="3">
    <source>
        <dbReference type="EMBL" id="MFC5428764.1"/>
    </source>
</evidence>
<name>A0ABW0J6V5_9BURK</name>
<organism evidence="3 4">
    <name type="scientific">Paraburkholderia denitrificans</name>
    <dbReference type="NCBI Taxonomy" id="694025"/>
    <lineage>
        <taxon>Bacteria</taxon>
        <taxon>Pseudomonadati</taxon>
        <taxon>Pseudomonadota</taxon>
        <taxon>Betaproteobacteria</taxon>
        <taxon>Burkholderiales</taxon>
        <taxon>Burkholderiaceae</taxon>
        <taxon>Paraburkholderia</taxon>
    </lineage>
</organism>
<comment type="caution">
    <text evidence="3">The sequence shown here is derived from an EMBL/GenBank/DDBJ whole genome shotgun (WGS) entry which is preliminary data.</text>
</comment>
<dbReference type="Proteomes" id="UP001596103">
    <property type="component" value="Unassembled WGS sequence"/>
</dbReference>
<feature type="coiled-coil region" evidence="1">
    <location>
        <begin position="114"/>
        <end position="201"/>
    </location>
</feature>
<gene>
    <name evidence="3" type="ORF">ACFPTO_08105</name>
</gene>
<evidence type="ECO:0000256" key="2">
    <source>
        <dbReference type="SAM" id="SignalP"/>
    </source>
</evidence>
<evidence type="ECO:0000313" key="4">
    <source>
        <dbReference type="Proteomes" id="UP001596103"/>
    </source>
</evidence>
<feature type="chain" id="PRO_5047461179" evidence="2">
    <location>
        <begin position="23"/>
        <end position="278"/>
    </location>
</feature>
<keyword evidence="1" id="KW-0175">Coiled coil</keyword>
<proteinExistence type="predicted"/>
<dbReference type="EMBL" id="JBHSMP010000010">
    <property type="protein sequence ID" value="MFC5428764.1"/>
    <property type="molecule type" value="Genomic_DNA"/>
</dbReference>